<dbReference type="HAMAP" id="MF_00945_B">
    <property type="entry name" value="NusA_B"/>
    <property type="match status" value="1"/>
</dbReference>
<reference evidence="10 11" key="1">
    <citation type="submission" date="2016-11" db="EMBL/GenBank/DDBJ databases">
        <title>Study of marine rhodopsin-containing bacteria.</title>
        <authorList>
            <person name="Yoshizawa S."/>
            <person name="Kumagai Y."/>
            <person name="Kogure K."/>
        </authorList>
    </citation>
    <scope>NUCLEOTIDE SEQUENCE [LARGE SCALE GENOMIC DNA]</scope>
    <source>
        <strain evidence="10 11">SAORIC-28</strain>
    </source>
</reference>
<dbReference type="Pfam" id="PF13184">
    <property type="entry name" value="KH_NusA_1st"/>
    <property type="match status" value="1"/>
</dbReference>
<feature type="compositionally biased region" description="Acidic residues" evidence="8">
    <location>
        <begin position="477"/>
        <end position="511"/>
    </location>
</feature>
<evidence type="ECO:0000256" key="4">
    <source>
        <dbReference type="ARBA" id="ARBA00022884"/>
    </source>
</evidence>
<evidence type="ECO:0000259" key="9">
    <source>
        <dbReference type="SMART" id="SM00322"/>
    </source>
</evidence>
<dbReference type="InterPro" id="IPR058582">
    <property type="entry name" value="KH_NusA_2nd"/>
</dbReference>
<dbReference type="InterPro" id="IPR036555">
    <property type="entry name" value="NusA_N_sf"/>
</dbReference>
<dbReference type="InterPro" id="IPR009019">
    <property type="entry name" value="KH_sf_prok-type"/>
</dbReference>
<dbReference type="GO" id="GO:0005829">
    <property type="term" value="C:cytosol"/>
    <property type="evidence" value="ECO:0007669"/>
    <property type="project" value="TreeGrafter"/>
</dbReference>
<dbReference type="CDD" id="cd22529">
    <property type="entry name" value="KH-II_NusA_rpt2"/>
    <property type="match status" value="1"/>
</dbReference>
<dbReference type="FunFam" id="3.30.300.20:FF:000002">
    <property type="entry name" value="Transcription termination/antitermination protein NusA"/>
    <property type="match status" value="1"/>
</dbReference>
<feature type="compositionally biased region" description="Acidic residues" evidence="8">
    <location>
        <begin position="448"/>
        <end position="467"/>
    </location>
</feature>
<dbReference type="InterPro" id="IPR030842">
    <property type="entry name" value="TF_NusA_bacterial"/>
</dbReference>
<dbReference type="Gene3D" id="2.40.50.140">
    <property type="entry name" value="Nucleic acid-binding proteins"/>
    <property type="match status" value="1"/>
</dbReference>
<comment type="subunit">
    <text evidence="7">Monomer. Binds directly to the core enzyme of the DNA-dependent RNA polymerase and to nascent RNA.</text>
</comment>
<dbReference type="GO" id="GO:0003723">
    <property type="term" value="F:RNA binding"/>
    <property type="evidence" value="ECO:0007669"/>
    <property type="project" value="UniProtKB-UniRule"/>
</dbReference>
<dbReference type="Pfam" id="PF26594">
    <property type="entry name" value="KH_NusA_2nd"/>
    <property type="match status" value="1"/>
</dbReference>
<dbReference type="Proteomes" id="UP000216339">
    <property type="component" value="Unassembled WGS sequence"/>
</dbReference>
<evidence type="ECO:0000313" key="10">
    <source>
        <dbReference type="EMBL" id="PAP77679.1"/>
    </source>
</evidence>
<dbReference type="GO" id="GO:0031564">
    <property type="term" value="P:transcription antitermination"/>
    <property type="evidence" value="ECO:0007669"/>
    <property type="project" value="UniProtKB-UniRule"/>
</dbReference>
<evidence type="ECO:0000256" key="1">
    <source>
        <dbReference type="ARBA" id="ARBA00022472"/>
    </source>
</evidence>
<name>A0A271J4S6_9BACT</name>
<dbReference type="PROSITE" id="PS50084">
    <property type="entry name" value="KH_TYPE_1"/>
    <property type="match status" value="1"/>
</dbReference>
<proteinExistence type="inferred from homology"/>
<keyword evidence="11" id="KW-1185">Reference proteome</keyword>
<evidence type="ECO:0000256" key="5">
    <source>
        <dbReference type="ARBA" id="ARBA00023015"/>
    </source>
</evidence>
<evidence type="ECO:0000256" key="6">
    <source>
        <dbReference type="ARBA" id="ARBA00023163"/>
    </source>
</evidence>
<keyword evidence="6 7" id="KW-0804">Transcription</keyword>
<feature type="region of interest" description="Disordered" evidence="8">
    <location>
        <begin position="448"/>
        <end position="517"/>
    </location>
</feature>
<feature type="domain" description="K Homology" evidence="9">
    <location>
        <begin position="311"/>
        <end position="389"/>
    </location>
</feature>
<dbReference type="SUPFAM" id="SSF50249">
    <property type="entry name" value="Nucleic acid-binding proteins"/>
    <property type="match status" value="1"/>
</dbReference>
<accession>A0A271J4S6</accession>
<dbReference type="InterPro" id="IPR013735">
    <property type="entry name" value="TF_NusA_N"/>
</dbReference>
<dbReference type="GO" id="GO:0003700">
    <property type="term" value="F:DNA-binding transcription factor activity"/>
    <property type="evidence" value="ECO:0007669"/>
    <property type="project" value="InterPro"/>
</dbReference>
<keyword evidence="1 7" id="KW-0806">Transcription termination</keyword>
<evidence type="ECO:0000256" key="8">
    <source>
        <dbReference type="SAM" id="MobiDB-lite"/>
    </source>
</evidence>
<dbReference type="AlphaFoldDB" id="A0A271J4S6"/>
<dbReference type="Pfam" id="PF08529">
    <property type="entry name" value="NusA_N"/>
    <property type="match status" value="1"/>
</dbReference>
<dbReference type="NCBIfam" id="TIGR01953">
    <property type="entry name" value="NusA"/>
    <property type="match status" value="1"/>
</dbReference>
<comment type="caution">
    <text evidence="10">The sequence shown here is derived from an EMBL/GenBank/DDBJ whole genome shotgun (WGS) entry which is preliminary data.</text>
</comment>
<dbReference type="SUPFAM" id="SSF69705">
    <property type="entry name" value="Transcription factor NusA, N-terminal domain"/>
    <property type="match status" value="1"/>
</dbReference>
<evidence type="ECO:0000256" key="2">
    <source>
        <dbReference type="ARBA" id="ARBA00022490"/>
    </source>
</evidence>
<evidence type="ECO:0000313" key="11">
    <source>
        <dbReference type="Proteomes" id="UP000216339"/>
    </source>
</evidence>
<dbReference type="InterPro" id="IPR015946">
    <property type="entry name" value="KH_dom-like_a/b"/>
</dbReference>
<gene>
    <name evidence="7" type="primary">nusA</name>
    <name evidence="10" type="ORF">BSZ37_15135</name>
</gene>
<keyword evidence="4 7" id="KW-0694">RNA-binding</keyword>
<dbReference type="InterPro" id="IPR010213">
    <property type="entry name" value="TF_NusA"/>
</dbReference>
<dbReference type="SUPFAM" id="SSF54814">
    <property type="entry name" value="Prokaryotic type KH domain (KH-domain type II)"/>
    <property type="match status" value="2"/>
</dbReference>
<keyword evidence="2 7" id="KW-0963">Cytoplasm</keyword>
<dbReference type="InterPro" id="IPR025249">
    <property type="entry name" value="TF_NusA_KH_1st"/>
</dbReference>
<comment type="function">
    <text evidence="7">Participates in both transcription termination and antitermination.</text>
</comment>
<keyword evidence="3 7" id="KW-0889">Transcription antitermination</keyword>
<dbReference type="GO" id="GO:0006353">
    <property type="term" value="P:DNA-templated transcription termination"/>
    <property type="evidence" value="ECO:0007669"/>
    <property type="project" value="UniProtKB-UniRule"/>
</dbReference>
<sequence>MQSTVLVSSFAEIAREKDIDRDTLQVIIEDVFRAMIKKRYGADDPEAFQIIFNPDNGDYQILHVREVVEDYDLEDPVTQIEWADAVAIDEEYDIEDEVAVQIQIEDFGRRAVQAALQTFRQRIRDIEKENIYREYSELIDEIVVGEIYQTRRREVLVLHNKTELVLPRPEQIQKDRYRKGDMLRAVVLDVDRDAGSSPQVIISRVAPVFIERLFELEVPEIYDGIIEIKKIVRLPGERAKMAVISHDDRVDPVGACVGVKGSRIHAVVRELGGENIDVVPWTNDTIEFIKRSLAPAKPIAVELNDDLDPPRARVTVPADEVSMAIGRGGQNIRLASMLTGYELDVYRDIKSDEEDVDIDEFSDAIPPEIIQRLKDIGCDTAKAVLELQPSELARRTELTEEQAQKITWLMEAEFERDPEAEVDAAGARAETLADLATDDATVDADLEATSDDLGADADEVTDDEIVAEGDASSSAADPDDAADDAETFTEADGQEDEPSEAEASEDADEPVTDPPSA</sequence>
<dbReference type="PANTHER" id="PTHR22648:SF0">
    <property type="entry name" value="TRANSCRIPTION TERMINATION_ANTITERMINATION PROTEIN NUSA"/>
    <property type="match status" value="1"/>
</dbReference>
<dbReference type="RefSeq" id="WP_179299669.1">
    <property type="nucleotide sequence ID" value="NZ_MQWD01000001.1"/>
</dbReference>
<protein>
    <recommendedName>
        <fullName evidence="7">Transcription termination/antitermination protein NusA</fullName>
    </recommendedName>
</protein>
<organism evidence="10 11">
    <name type="scientific">Rubrivirga marina</name>
    <dbReference type="NCBI Taxonomy" id="1196024"/>
    <lineage>
        <taxon>Bacteria</taxon>
        <taxon>Pseudomonadati</taxon>
        <taxon>Rhodothermota</taxon>
        <taxon>Rhodothermia</taxon>
        <taxon>Rhodothermales</taxon>
        <taxon>Rubricoccaceae</taxon>
        <taxon>Rubrivirga</taxon>
    </lineage>
</organism>
<comment type="subcellular location">
    <subcellularLocation>
        <location evidence="7">Cytoplasm</location>
    </subcellularLocation>
</comment>
<dbReference type="Gene3D" id="3.30.300.20">
    <property type="match status" value="2"/>
</dbReference>
<dbReference type="Gene3D" id="3.30.1480.10">
    <property type="entry name" value="NusA, N-terminal domain"/>
    <property type="match status" value="1"/>
</dbReference>
<dbReference type="PANTHER" id="PTHR22648">
    <property type="entry name" value="TRANSCRIPTION TERMINATION FACTOR NUSA"/>
    <property type="match status" value="1"/>
</dbReference>
<evidence type="ECO:0000256" key="3">
    <source>
        <dbReference type="ARBA" id="ARBA00022814"/>
    </source>
</evidence>
<dbReference type="InterPro" id="IPR004087">
    <property type="entry name" value="KH_dom"/>
</dbReference>
<dbReference type="EMBL" id="MQWD01000001">
    <property type="protein sequence ID" value="PAP77679.1"/>
    <property type="molecule type" value="Genomic_DNA"/>
</dbReference>
<dbReference type="CDD" id="cd02134">
    <property type="entry name" value="KH-II_NusA_rpt1"/>
    <property type="match status" value="1"/>
</dbReference>
<feature type="domain" description="K Homology" evidence="9">
    <location>
        <begin position="235"/>
        <end position="308"/>
    </location>
</feature>
<comment type="similarity">
    <text evidence="7">Belongs to the NusA family.</text>
</comment>
<dbReference type="InterPro" id="IPR012340">
    <property type="entry name" value="NA-bd_OB-fold"/>
</dbReference>
<keyword evidence="5 7" id="KW-0805">Transcription regulation</keyword>
<dbReference type="SMART" id="SM00322">
    <property type="entry name" value="KH"/>
    <property type="match status" value="2"/>
</dbReference>
<evidence type="ECO:0000256" key="7">
    <source>
        <dbReference type="HAMAP-Rule" id="MF_00945"/>
    </source>
</evidence>